<proteinExistence type="predicted"/>
<evidence type="ECO:0000313" key="1">
    <source>
        <dbReference type="EMBL" id="QOR69740.1"/>
    </source>
</evidence>
<name>A0A7M1SQB7_9MICO</name>
<dbReference type="EMBL" id="CP063169">
    <property type="protein sequence ID" value="QOR69740.1"/>
    <property type="molecule type" value="Genomic_DNA"/>
</dbReference>
<organism evidence="1 2">
    <name type="scientific">Ruania alkalisoli</name>
    <dbReference type="NCBI Taxonomy" id="2779775"/>
    <lineage>
        <taxon>Bacteria</taxon>
        <taxon>Bacillati</taxon>
        <taxon>Actinomycetota</taxon>
        <taxon>Actinomycetes</taxon>
        <taxon>Micrococcales</taxon>
        <taxon>Ruaniaceae</taxon>
        <taxon>Ruania</taxon>
    </lineage>
</organism>
<dbReference type="KEGG" id="halt:IM660_13845"/>
<sequence length="302" mass="32637">MATNRTGSESTFAGAFGAAIDNSGVTLTSLVTSMSERGIPMALATLSSWRSGARKPSGPRSVEAVTEMEDLLGLRAGQLTSLVLPPTRLGTVSPARVPVWEQDERTQIEETLATLGGGFGDARQLSANVVNDVGADGCVVRRSSRWLYQAVAPAVRRLPGILLPVEPATRAPVVDIVAGGSLGRQYLHPSGMVYGVVIELERPLNAGETTMVELDVDIPRGFPLGQAVDYHLTRSVRDLVIWTRFTPASLPVWIGEYEEHDGRRSLTDKQLRPGSSSVHQVRRDFGPGVLGLRWEMEDEDEP</sequence>
<dbReference type="Proteomes" id="UP000593758">
    <property type="component" value="Chromosome"/>
</dbReference>
<protein>
    <submittedName>
        <fullName evidence="1">Uncharacterized protein</fullName>
    </submittedName>
</protein>
<accession>A0A7M1SQB7</accession>
<dbReference type="AlphaFoldDB" id="A0A7M1SQB7"/>
<dbReference type="RefSeq" id="WP_193496337.1">
    <property type="nucleotide sequence ID" value="NZ_CP063169.1"/>
</dbReference>
<gene>
    <name evidence="1" type="ORF">IM660_13845</name>
</gene>
<reference evidence="1 2" key="1">
    <citation type="submission" date="2020-10" db="EMBL/GenBank/DDBJ databases">
        <title>Haloactinobacterium sp. RN3S43, a bacterium isolated from saline soil.</title>
        <authorList>
            <person name="Sun J.-Q."/>
        </authorList>
    </citation>
    <scope>NUCLEOTIDE SEQUENCE [LARGE SCALE GENOMIC DNA]</scope>
    <source>
        <strain evidence="1 2">RN3S43</strain>
    </source>
</reference>
<evidence type="ECO:0000313" key="2">
    <source>
        <dbReference type="Proteomes" id="UP000593758"/>
    </source>
</evidence>
<keyword evidence="2" id="KW-1185">Reference proteome</keyword>